<feature type="region of interest" description="Disordered" evidence="1">
    <location>
        <begin position="624"/>
        <end position="692"/>
    </location>
</feature>
<dbReference type="Proteomes" id="UP000186817">
    <property type="component" value="Unassembled WGS sequence"/>
</dbReference>
<dbReference type="SUPFAM" id="SSF53098">
    <property type="entry name" value="Ribonuclease H-like"/>
    <property type="match status" value="1"/>
</dbReference>
<dbReference type="InterPro" id="IPR050951">
    <property type="entry name" value="Retrovirus_Pol_polyprotein"/>
</dbReference>
<dbReference type="EMBL" id="LSRX01001667">
    <property type="protein sequence ID" value="OLP78070.1"/>
    <property type="molecule type" value="Genomic_DNA"/>
</dbReference>
<accession>A0A1Q9C574</accession>
<evidence type="ECO:0000313" key="4">
    <source>
        <dbReference type="Proteomes" id="UP000186817"/>
    </source>
</evidence>
<dbReference type="Pfam" id="PF07727">
    <property type="entry name" value="RVT_2"/>
    <property type="match status" value="1"/>
</dbReference>
<dbReference type="Gene3D" id="3.30.420.10">
    <property type="entry name" value="Ribonuclease H-like superfamily/Ribonuclease H"/>
    <property type="match status" value="1"/>
</dbReference>
<protein>
    <submittedName>
        <fullName evidence="3">Copia protein</fullName>
    </submittedName>
</protein>
<evidence type="ECO:0000259" key="2">
    <source>
        <dbReference type="PROSITE" id="PS50994"/>
    </source>
</evidence>
<dbReference type="OrthoDB" id="445310at2759"/>
<evidence type="ECO:0000313" key="3">
    <source>
        <dbReference type="EMBL" id="OLP78070.1"/>
    </source>
</evidence>
<dbReference type="InterPro" id="IPR012337">
    <property type="entry name" value="RNaseH-like_sf"/>
</dbReference>
<reference evidence="3 4" key="1">
    <citation type="submission" date="2016-02" db="EMBL/GenBank/DDBJ databases">
        <title>Genome analysis of coral dinoflagellate symbionts highlights evolutionary adaptations to a symbiotic lifestyle.</title>
        <authorList>
            <person name="Aranda M."/>
            <person name="Li Y."/>
            <person name="Liew Y.J."/>
            <person name="Baumgarten S."/>
            <person name="Simakov O."/>
            <person name="Wilson M."/>
            <person name="Piel J."/>
            <person name="Ashoor H."/>
            <person name="Bougouffa S."/>
            <person name="Bajic V.B."/>
            <person name="Ryu T."/>
            <person name="Ravasi T."/>
            <person name="Bayer T."/>
            <person name="Micklem G."/>
            <person name="Kim H."/>
            <person name="Bhak J."/>
            <person name="Lajeunesse T.C."/>
            <person name="Voolstra C.R."/>
        </authorList>
    </citation>
    <scope>NUCLEOTIDE SEQUENCE [LARGE SCALE GENOMIC DNA]</scope>
    <source>
        <strain evidence="3 4">CCMP2467</strain>
    </source>
</reference>
<dbReference type="PANTHER" id="PTHR37984">
    <property type="entry name" value="PROTEIN CBG26694"/>
    <property type="match status" value="1"/>
</dbReference>
<dbReference type="PANTHER" id="PTHR37984:SF5">
    <property type="entry name" value="PROTEIN NYNRIN-LIKE"/>
    <property type="match status" value="1"/>
</dbReference>
<dbReference type="GO" id="GO:0003676">
    <property type="term" value="F:nucleic acid binding"/>
    <property type="evidence" value="ECO:0007669"/>
    <property type="project" value="InterPro"/>
</dbReference>
<dbReference type="InterPro" id="IPR001584">
    <property type="entry name" value="Integrase_cat-core"/>
</dbReference>
<proteinExistence type="predicted"/>
<evidence type="ECO:0000256" key="1">
    <source>
        <dbReference type="SAM" id="MobiDB-lite"/>
    </source>
</evidence>
<dbReference type="AlphaFoldDB" id="A0A1Q9C574"/>
<dbReference type="GO" id="GO:0015074">
    <property type="term" value="P:DNA integration"/>
    <property type="evidence" value="ECO:0007669"/>
    <property type="project" value="InterPro"/>
</dbReference>
<keyword evidence="4" id="KW-1185">Reference proteome</keyword>
<dbReference type="PROSITE" id="PS50994">
    <property type="entry name" value="INTEGRASE"/>
    <property type="match status" value="1"/>
</dbReference>
<organism evidence="3 4">
    <name type="scientific">Symbiodinium microadriaticum</name>
    <name type="common">Dinoflagellate</name>
    <name type="synonym">Zooxanthella microadriatica</name>
    <dbReference type="NCBI Taxonomy" id="2951"/>
    <lineage>
        <taxon>Eukaryota</taxon>
        <taxon>Sar</taxon>
        <taxon>Alveolata</taxon>
        <taxon>Dinophyceae</taxon>
        <taxon>Suessiales</taxon>
        <taxon>Symbiodiniaceae</taxon>
        <taxon>Symbiodinium</taxon>
    </lineage>
</organism>
<feature type="domain" description="Integrase catalytic" evidence="2">
    <location>
        <begin position="290"/>
        <end position="455"/>
    </location>
</feature>
<sequence length="1270" mass="143185">MEACERLLKSLSLPNRGTKTRNIVGNNQAQYGTFGAYSYGSQYGVTKLTEQQPWVTRYLNSFLQKQLKPTARWSSFTVSCDNQLPVHRDVNNRQNFPNYLVGLGSYTGGELWVEGTSPEQPEATCPQVRADGSTLWGHTKPTRHRVVEFNPKVWHSSCKWEGTRIVITAFMTRGYDELGEEIQDWLQRNGFRGQPSGKTSSYAVDEALVIKGPPVWKPKFGTAQKKEEERIKRDLYLLHAATGHCSIRHLVQALRRRGAPQKVLDLAQKFVCPVCQEKARIQPQHVSSLEPLPPAFHTISADVGHWQDPRTHEHFQFLVVIDEYSRYRCARILTRGPKQQPSAATCLQYLRDGWTSYFGNPKCLRVDPAGSFRSQTLQEFCDRQDIYLDIIPGEAHWQIGVCEEAVKGLKETMHKMREDDPDTSADELLSTAVRIFNQRELIRGFSPLQLVFGRSADVVGRLSDATHRLPDELQLETAEGELARHVDRQVLAEKAHSEWQAKQRLLRAQHSRSRPAYDFRPGELVYFWRTQESGKHKNAPGSRKGRFLGLARVLATETRRGPEGENRPGSAVWLVRGRQLIKCAPEHLRHASTREELIEALTEENTTPWTYNRVVEQIGGNQYEDLTGTPAPTMTEWHRAQDPSQESQPTRRRIVSKRPAPEPVDEEMPTEESSGHLRRPRVQAPTSSEPSQEAHLCWWNMIPESEWSESEAVFWNEESAAVAVELDMPDSKRGWQKALNNLEGFFTGTLKKKSVEVSERRLTPAERAEFQAAKATEVRNFIASEAFKVLPPELQPSRSQAVGMRWKAMKGDVSGAFLQGRPYPDLLHCVPTDEICAAMGIPPGSVTRLQRACYGLVDAPLEWYRTVTEFLDTLGLERLWSDACMWVWRPAGEVRGIITGHVDDFLFGGSEQDGAWQAILDKIKAKFRWGDWEEDQFMQCGVQITQTAEGFELSQSKYVQEHVQEIPISSSRRKMDKAATSDKEKSALRATLGALSWHAQQVAPHISAEVGLLLSEVSQSTVSTIIRTNILVQHTRARKDYKIMVHRFAPSEELCLYAWVDAGSQNRPDGGSTQGIVVGIGPKGLLKGDMGSVTLLSWHSNRIDRTCRSPGAAETLAAVNGEDVLYFCRFQMAEIEKGCQDVRSPDSLVRRVPGCVITDSRNVYDKMSTEVLSIKGAEKRSNIEMIGLKEAQQRVQVILRWVHSEAQLANALTKAGGAKELEMFYKMQSRWRIVEDPEMRSARKRRAEGMNPMDAAAAATTNGAAAAPPF</sequence>
<name>A0A1Q9C574_SYMMI</name>
<dbReference type="InterPro" id="IPR013103">
    <property type="entry name" value="RVT_2"/>
</dbReference>
<comment type="caution">
    <text evidence="3">The sequence shown here is derived from an EMBL/GenBank/DDBJ whole genome shotgun (WGS) entry which is preliminary data.</text>
</comment>
<gene>
    <name evidence="3" type="primary">GIP</name>
    <name evidence="3" type="ORF">AK812_SmicGene41797</name>
</gene>
<dbReference type="InterPro" id="IPR036397">
    <property type="entry name" value="RNaseH_sf"/>
</dbReference>